<protein>
    <submittedName>
        <fullName evidence="4">Class I adenylate-forming enzyme family protein</fullName>
    </submittedName>
</protein>
<dbReference type="PANTHER" id="PTHR43352">
    <property type="entry name" value="ACETYL-COA SYNTHETASE"/>
    <property type="match status" value="1"/>
</dbReference>
<evidence type="ECO:0000256" key="1">
    <source>
        <dbReference type="ARBA" id="ARBA00022598"/>
    </source>
</evidence>
<dbReference type="InterPro" id="IPR000873">
    <property type="entry name" value="AMP-dep_synth/lig_dom"/>
</dbReference>
<dbReference type="InterPro" id="IPR045851">
    <property type="entry name" value="AMP-bd_C_sf"/>
</dbReference>
<dbReference type="Proteomes" id="UP001614394">
    <property type="component" value="Unassembled WGS sequence"/>
</dbReference>
<dbReference type="Pfam" id="PF00501">
    <property type="entry name" value="AMP-binding"/>
    <property type="match status" value="1"/>
</dbReference>
<dbReference type="InterPro" id="IPR042099">
    <property type="entry name" value="ANL_N_sf"/>
</dbReference>
<accession>A0ABW8CJ30</accession>
<feature type="domain" description="AMP-binding enzyme C-terminal" evidence="3">
    <location>
        <begin position="448"/>
        <end position="524"/>
    </location>
</feature>
<sequence>MTVRQLRAQLAADQELGVGNVLSTLVARAGESAESALTFDSAVDGHPAWQRLTLPDLERAVTARAAWLHTWGVQPRDAVAVFVSTAADHVLAYLALTRIGAIPALLNANMDGTTARAYIGKVAPRALLTDAAHRARLGDGEFPGLLLGDIAETGTADPALAPGQYRFHPTDAAVITHSSGTTGLPKPVIATHASLFAASRHRLSLPKPRTIDRMLSALPANHAAMVIAVTLALCSGTELMLVSEQDGLKVLEAVDRWKPSCVFGFAATWPQLVNRDLRAYDLDSVQMWWNTGDAAHEAHIRKLVAVGHRLVAQRGGGIARKEGATFMDGLGSSEMGHSMFFITHTAETDRYNRCIGKPHAFAEVAVLDELGEALPPGRIGELGVNAPTVSPGYWNDSATTYRTRRAGYFLTGDLVYRDEAGYYYHVDRVVDTVALSGGRYLHTAQSEEQILARCPEVSDCTVIAVPGPDGAVTTEVLVSILPGAKAPADLDEQVRGALDEHVAATVRSVVVVDDEDIPHGPTGKVRKVILRERYSQAKAMPVIEQGVETV</sequence>
<organism evidence="4 5">
    <name type="scientific">Streptomyces fildesensis</name>
    <dbReference type="NCBI Taxonomy" id="375757"/>
    <lineage>
        <taxon>Bacteria</taxon>
        <taxon>Bacillati</taxon>
        <taxon>Actinomycetota</taxon>
        <taxon>Actinomycetes</taxon>
        <taxon>Kitasatosporales</taxon>
        <taxon>Streptomycetaceae</taxon>
        <taxon>Streptomyces</taxon>
    </lineage>
</organism>
<dbReference type="PANTHER" id="PTHR43352:SF1">
    <property type="entry name" value="ANTHRANILATE--COA LIGASE"/>
    <property type="match status" value="1"/>
</dbReference>
<comment type="caution">
    <text evidence="4">The sequence shown here is derived from an EMBL/GenBank/DDBJ whole genome shotgun (WGS) entry which is preliminary data.</text>
</comment>
<gene>
    <name evidence="4" type="ORF">ACIGXA_38745</name>
</gene>
<keyword evidence="1" id="KW-0436">Ligase</keyword>
<feature type="domain" description="AMP-dependent synthetase/ligase" evidence="2">
    <location>
        <begin position="44"/>
        <end position="394"/>
    </location>
</feature>
<dbReference type="Gene3D" id="3.30.300.30">
    <property type="match status" value="1"/>
</dbReference>
<name>A0ABW8CJ30_9ACTN</name>
<dbReference type="InterPro" id="IPR025110">
    <property type="entry name" value="AMP-bd_C"/>
</dbReference>
<dbReference type="EMBL" id="JBITYG010000018">
    <property type="protein sequence ID" value="MFI9106459.1"/>
    <property type="molecule type" value="Genomic_DNA"/>
</dbReference>
<keyword evidence="5" id="KW-1185">Reference proteome</keyword>
<dbReference type="CDD" id="cd04433">
    <property type="entry name" value="AFD_class_I"/>
    <property type="match status" value="1"/>
</dbReference>
<dbReference type="RefSeq" id="WP_399657980.1">
    <property type="nucleotide sequence ID" value="NZ_JBITYG010000018.1"/>
</dbReference>
<dbReference type="PROSITE" id="PS00455">
    <property type="entry name" value="AMP_BINDING"/>
    <property type="match status" value="1"/>
</dbReference>
<evidence type="ECO:0000313" key="4">
    <source>
        <dbReference type="EMBL" id="MFI9106459.1"/>
    </source>
</evidence>
<dbReference type="Pfam" id="PF13193">
    <property type="entry name" value="AMP-binding_C"/>
    <property type="match status" value="1"/>
</dbReference>
<dbReference type="Gene3D" id="3.40.50.12780">
    <property type="entry name" value="N-terminal domain of ligase-like"/>
    <property type="match status" value="1"/>
</dbReference>
<evidence type="ECO:0000259" key="2">
    <source>
        <dbReference type="Pfam" id="PF00501"/>
    </source>
</evidence>
<evidence type="ECO:0000313" key="5">
    <source>
        <dbReference type="Proteomes" id="UP001614394"/>
    </source>
</evidence>
<dbReference type="SUPFAM" id="SSF56801">
    <property type="entry name" value="Acetyl-CoA synthetase-like"/>
    <property type="match status" value="1"/>
</dbReference>
<proteinExistence type="predicted"/>
<dbReference type="InterPro" id="IPR020845">
    <property type="entry name" value="AMP-binding_CS"/>
</dbReference>
<reference evidence="4 5" key="1">
    <citation type="submission" date="2024-10" db="EMBL/GenBank/DDBJ databases">
        <title>The Natural Products Discovery Center: Release of the First 8490 Sequenced Strains for Exploring Actinobacteria Biosynthetic Diversity.</title>
        <authorList>
            <person name="Kalkreuter E."/>
            <person name="Kautsar S.A."/>
            <person name="Yang D."/>
            <person name="Bader C.D."/>
            <person name="Teijaro C.N."/>
            <person name="Fluegel L."/>
            <person name="Davis C.M."/>
            <person name="Simpson J.R."/>
            <person name="Lauterbach L."/>
            <person name="Steele A.D."/>
            <person name="Gui C."/>
            <person name="Meng S."/>
            <person name="Li G."/>
            <person name="Viehrig K."/>
            <person name="Ye F."/>
            <person name="Su P."/>
            <person name="Kiefer A.F."/>
            <person name="Nichols A."/>
            <person name="Cepeda A.J."/>
            <person name="Yan W."/>
            <person name="Fan B."/>
            <person name="Jiang Y."/>
            <person name="Adhikari A."/>
            <person name="Zheng C.-J."/>
            <person name="Schuster L."/>
            <person name="Cowan T.M."/>
            <person name="Smanski M.J."/>
            <person name="Chevrette M.G."/>
            <person name="De Carvalho L.P.S."/>
            <person name="Shen B."/>
        </authorList>
    </citation>
    <scope>NUCLEOTIDE SEQUENCE [LARGE SCALE GENOMIC DNA]</scope>
    <source>
        <strain evidence="4 5">NPDC053399</strain>
    </source>
</reference>
<evidence type="ECO:0000259" key="3">
    <source>
        <dbReference type="Pfam" id="PF13193"/>
    </source>
</evidence>